<dbReference type="GO" id="GO:0030151">
    <property type="term" value="F:molybdenum ion binding"/>
    <property type="evidence" value="ECO:0007669"/>
    <property type="project" value="InterPro"/>
</dbReference>
<feature type="domain" description="MOSC" evidence="1">
    <location>
        <begin position="131"/>
        <end position="279"/>
    </location>
</feature>
<dbReference type="Proteomes" id="UP000252008">
    <property type="component" value="Unassembled WGS sequence"/>
</dbReference>
<dbReference type="Pfam" id="PF03473">
    <property type="entry name" value="MOSC"/>
    <property type="match status" value="1"/>
</dbReference>
<dbReference type="InterPro" id="IPR011037">
    <property type="entry name" value="Pyrv_Knase-like_insert_dom_sf"/>
</dbReference>
<dbReference type="GO" id="GO:0030170">
    <property type="term" value="F:pyridoxal phosphate binding"/>
    <property type="evidence" value="ECO:0007669"/>
    <property type="project" value="InterPro"/>
</dbReference>
<dbReference type="STRING" id="39692.BST38_27960"/>
<reference evidence="2 3" key="1">
    <citation type="submission" date="2018-05" db="EMBL/GenBank/DDBJ databases">
        <authorList>
            <consortium name="IHU Genomes"/>
        </authorList>
    </citation>
    <scope>NUCLEOTIDE SEQUENCE [LARGE SCALE GENOMIC DNA]</scope>
    <source>
        <strain evidence="2 3">P7335</strain>
    </source>
</reference>
<dbReference type="InterPro" id="IPR005302">
    <property type="entry name" value="MoCF_Sase_C"/>
</dbReference>
<evidence type="ECO:0000313" key="2">
    <source>
        <dbReference type="EMBL" id="SRX80570.1"/>
    </source>
</evidence>
<dbReference type="EMBL" id="UEGS01000001">
    <property type="protein sequence ID" value="SRX80570.1"/>
    <property type="molecule type" value="Genomic_DNA"/>
</dbReference>
<sequence>MAGIQVDRLWRYPVKSMQGEEVDEVVLGPSGVVADRGYGFFDIDSQRLVSAKHPKRFGALLGCSARYLHDPAPGAPTPPIEVTFPDGSVVSDDDDELARRVGALLGREVRLITTVEDGLCIDEVVPEVDGDPAAAEQVLQVPIGLAAPGSLVDLAALHILTTSTLARLAEADPQVQWDSRRMRPNILLDADALADEDDWFGCDLHLGAEAVIHVVGPTARCVMTTVAQPGLARDPRVLKAIAAIGLRQIGVLGQFACAGSYAEVVTPGVVRCGDAVSVERVEPRETALAATIAMMSGATAPAD</sequence>
<organism evidence="2 3">
    <name type="scientific">Mycolicibacterium parafortuitum</name>
    <name type="common">Mycobacterium parafortuitum</name>
    <dbReference type="NCBI Taxonomy" id="39692"/>
    <lineage>
        <taxon>Bacteria</taxon>
        <taxon>Bacillati</taxon>
        <taxon>Actinomycetota</taxon>
        <taxon>Actinomycetes</taxon>
        <taxon>Mycobacteriales</taxon>
        <taxon>Mycobacteriaceae</taxon>
        <taxon>Mycolicibacterium</taxon>
    </lineage>
</organism>
<dbReference type="RefSeq" id="WP_165761673.1">
    <property type="nucleotide sequence ID" value="NZ_MVID01000044.1"/>
</dbReference>
<proteinExistence type="predicted"/>
<dbReference type="PROSITE" id="PS51340">
    <property type="entry name" value="MOSC"/>
    <property type="match status" value="1"/>
</dbReference>
<dbReference type="InterPro" id="IPR005303">
    <property type="entry name" value="MOCOS_middle"/>
</dbReference>
<dbReference type="Pfam" id="PF03476">
    <property type="entry name" value="MOSC_N"/>
    <property type="match status" value="1"/>
</dbReference>
<dbReference type="Gene3D" id="2.40.33.20">
    <property type="entry name" value="PK beta-barrel domain-like"/>
    <property type="match status" value="1"/>
</dbReference>
<gene>
    <name evidence="2" type="ORF">MPP7335_02313</name>
</gene>
<evidence type="ECO:0000313" key="3">
    <source>
        <dbReference type="Proteomes" id="UP000252008"/>
    </source>
</evidence>
<dbReference type="AlphaFoldDB" id="A0A375YHJ3"/>
<protein>
    <submittedName>
        <fullName evidence="2">MOSC domain-containing protein [Candidatus Solibacter usitatus]</fullName>
    </submittedName>
</protein>
<evidence type="ECO:0000259" key="1">
    <source>
        <dbReference type="PROSITE" id="PS51340"/>
    </source>
</evidence>
<accession>A0A375YHJ3</accession>
<name>A0A375YHJ3_MYCPF</name>
<dbReference type="GO" id="GO:0003824">
    <property type="term" value="F:catalytic activity"/>
    <property type="evidence" value="ECO:0007669"/>
    <property type="project" value="InterPro"/>
</dbReference>
<keyword evidence="3" id="KW-1185">Reference proteome</keyword>
<dbReference type="SUPFAM" id="SSF50800">
    <property type="entry name" value="PK beta-barrel domain-like"/>
    <property type="match status" value="1"/>
</dbReference>